<organism evidence="1 2">
    <name type="scientific">Eretmocerus hayati</name>
    <dbReference type="NCBI Taxonomy" id="131215"/>
    <lineage>
        <taxon>Eukaryota</taxon>
        <taxon>Metazoa</taxon>
        <taxon>Ecdysozoa</taxon>
        <taxon>Arthropoda</taxon>
        <taxon>Hexapoda</taxon>
        <taxon>Insecta</taxon>
        <taxon>Pterygota</taxon>
        <taxon>Neoptera</taxon>
        <taxon>Endopterygota</taxon>
        <taxon>Hymenoptera</taxon>
        <taxon>Apocrita</taxon>
        <taxon>Proctotrupomorpha</taxon>
        <taxon>Chalcidoidea</taxon>
        <taxon>Aphelinidae</taxon>
        <taxon>Aphelininae</taxon>
        <taxon>Eretmocerus</taxon>
    </lineage>
</organism>
<keyword evidence="2" id="KW-1185">Reference proteome</keyword>
<comment type="caution">
    <text evidence="1">The sequence shown here is derived from an EMBL/GenBank/DDBJ whole genome shotgun (WGS) entry which is preliminary data.</text>
</comment>
<protein>
    <submittedName>
        <fullName evidence="1">Uncharacterized protein</fullName>
    </submittedName>
</protein>
<proteinExistence type="predicted"/>
<dbReference type="Proteomes" id="UP001239111">
    <property type="component" value="Chromosome 1"/>
</dbReference>
<gene>
    <name evidence="1" type="ORF">QAD02_019965</name>
</gene>
<sequence>MTVLKGHLENRSSNCLRKYRMFFALGVLLLCTQIYLAYNFLALEHESQQGPGKVFSDENYSQNEEIGRRIKNTHQLKLPPDKVGSSHRTLNRNRTTRIKLDRSSLDFVPMCEVTGREAVSAITRAQSQKCKERIVNVTCLNQQNLLYPTKLQSSCPHSLGFVGTPTSLGCYKDDKISRLLPSYYAIFKSNNSPELCASVCLQSGFPFAGVEYSVECFCGKAEPQKISQLPDSSCDMKCPGNLKQSCGGYLTMNVFSTGIKSTVIDHIITLLSRNSSVKSVEEPPVRVAYLLTVNGRASRQVKRLISILYDPSHLFYIHVDARQDYMYRELLEVEKKCENKNVIVAKGTSLRHASIWGGASLLTTFLTSARQMLLHSSHWDFLVNLSESDYPIKTNVQLVEFLTANRGMNFVKSHGREVQRFLTKQGLDKTFVECEARMWRVGDRKLPRGIQIDGGSDWVALSRDFIEYVTDPHPDELVDGLLRIFRYTLLPAESFFHTVLRNSRFCDTYIDNNLHVTNWKRKLGCKCQYKAVVDWCGCSPNDFKVEDLSRIKNAAEKNLFFARKFEPIIDQRIIDAVENWLYPEMANSSNALMNIRGQDSYWQSLYHHKDSSPSVDDALLTVSDSLARLAYRRFGELDISKKAQLLEATSYFRENRFTGILVRAALHRFSMESSTLMADVPEHLEIFIQMRRNFSTSKSWLGKILSLSVNTDYDQKEQTFRNFLGSIGPLSNPVLTYEFDAAIVLPLNLSILWVDPLNRLADASFLQVDESTLMGYMKLELNEPLVAGVWHLYVVFEEKLIAKLNFLVVPLTYWQNRRISEEKSREINHNTQRIYHVNSDVARRWHNFLKPYALPEHPVNLESMQSKLVQDLEYWIDNLVTSRYNIGEVCDASSMGRRRKTSNANLKLLQRCVDTDWSSLSPDPKSDFRTLCHNRKESAR</sequence>
<dbReference type="EMBL" id="CM056741">
    <property type="protein sequence ID" value="KAJ8684173.1"/>
    <property type="molecule type" value="Genomic_DNA"/>
</dbReference>
<name>A0ACC2PL42_9HYME</name>
<evidence type="ECO:0000313" key="1">
    <source>
        <dbReference type="EMBL" id="KAJ8684173.1"/>
    </source>
</evidence>
<evidence type="ECO:0000313" key="2">
    <source>
        <dbReference type="Proteomes" id="UP001239111"/>
    </source>
</evidence>
<accession>A0ACC2PL42</accession>
<reference evidence="1" key="1">
    <citation type="submission" date="2023-04" db="EMBL/GenBank/DDBJ databases">
        <title>A chromosome-level genome assembly of the parasitoid wasp Eretmocerus hayati.</title>
        <authorList>
            <person name="Zhong Y."/>
            <person name="Liu S."/>
            <person name="Liu Y."/>
        </authorList>
    </citation>
    <scope>NUCLEOTIDE SEQUENCE</scope>
    <source>
        <strain evidence="1">ZJU_SS_LIU_2023</strain>
    </source>
</reference>